<dbReference type="SUPFAM" id="SSF50346">
    <property type="entry name" value="PRC-barrel domain"/>
    <property type="match status" value="1"/>
</dbReference>
<organism evidence="8 9">
    <name type="scientific">Stanieria cyanosphaera (strain ATCC 29371 / PCC 7437)</name>
    <dbReference type="NCBI Taxonomy" id="111780"/>
    <lineage>
        <taxon>Bacteria</taxon>
        <taxon>Bacillati</taxon>
        <taxon>Cyanobacteriota</taxon>
        <taxon>Cyanophyceae</taxon>
        <taxon>Pleurocapsales</taxon>
        <taxon>Dermocarpellaceae</taxon>
        <taxon>Stanieria</taxon>
    </lineage>
</organism>
<evidence type="ECO:0000259" key="7">
    <source>
        <dbReference type="Pfam" id="PF24986"/>
    </source>
</evidence>
<dbReference type="STRING" id="111780.Sta7437_1837"/>
<dbReference type="InterPro" id="IPR056792">
    <property type="entry name" value="PRC_RimM"/>
</dbReference>
<evidence type="ECO:0000256" key="1">
    <source>
        <dbReference type="ARBA" id="ARBA00022490"/>
    </source>
</evidence>
<dbReference type="GO" id="GO:0043022">
    <property type="term" value="F:ribosome binding"/>
    <property type="evidence" value="ECO:0007669"/>
    <property type="project" value="InterPro"/>
</dbReference>
<proteinExistence type="inferred from homology"/>
<evidence type="ECO:0000259" key="6">
    <source>
        <dbReference type="Pfam" id="PF01782"/>
    </source>
</evidence>
<evidence type="ECO:0000313" key="9">
    <source>
        <dbReference type="Proteomes" id="UP000010473"/>
    </source>
</evidence>
<dbReference type="PATRIC" id="fig|111780.3.peg.1921"/>
<feature type="domain" description="RimM N-terminal" evidence="6">
    <location>
        <begin position="13"/>
        <end position="96"/>
    </location>
</feature>
<keyword evidence="1 5" id="KW-0963">Cytoplasm</keyword>
<evidence type="ECO:0000313" key="8">
    <source>
        <dbReference type="EMBL" id="AFZ35395.1"/>
    </source>
</evidence>
<dbReference type="OrthoDB" id="9810331at2"/>
<evidence type="ECO:0000256" key="2">
    <source>
        <dbReference type="ARBA" id="ARBA00022517"/>
    </source>
</evidence>
<dbReference type="InterPro" id="IPR002676">
    <property type="entry name" value="RimM_N"/>
</dbReference>
<gene>
    <name evidence="5" type="primary">rimM</name>
    <name evidence="8" type="ordered locus">Sta7437_1837</name>
</gene>
<dbReference type="HOGENOM" id="CLU_077636_3_0_3"/>
<dbReference type="GO" id="GO:0005840">
    <property type="term" value="C:ribosome"/>
    <property type="evidence" value="ECO:0007669"/>
    <property type="project" value="InterPro"/>
</dbReference>
<dbReference type="NCBIfam" id="TIGR02273">
    <property type="entry name" value="16S_RimM"/>
    <property type="match status" value="1"/>
</dbReference>
<dbReference type="EMBL" id="CP003653">
    <property type="protein sequence ID" value="AFZ35395.1"/>
    <property type="molecule type" value="Genomic_DNA"/>
</dbReference>
<keyword evidence="3 5" id="KW-0698">rRNA processing</keyword>
<dbReference type="Pfam" id="PF24986">
    <property type="entry name" value="PRC_RimM"/>
    <property type="match status" value="1"/>
</dbReference>
<evidence type="ECO:0000256" key="4">
    <source>
        <dbReference type="ARBA" id="ARBA00023186"/>
    </source>
</evidence>
<dbReference type="PANTHER" id="PTHR33692">
    <property type="entry name" value="RIBOSOME MATURATION FACTOR RIMM"/>
    <property type="match status" value="1"/>
</dbReference>
<keyword evidence="9" id="KW-1185">Reference proteome</keyword>
<dbReference type="InterPro" id="IPR009000">
    <property type="entry name" value="Transl_B-barrel_sf"/>
</dbReference>
<dbReference type="Pfam" id="PF01782">
    <property type="entry name" value="RimM"/>
    <property type="match status" value="1"/>
</dbReference>
<dbReference type="eggNOG" id="COG0806">
    <property type="taxonomic scope" value="Bacteria"/>
</dbReference>
<evidence type="ECO:0000256" key="5">
    <source>
        <dbReference type="HAMAP-Rule" id="MF_00014"/>
    </source>
</evidence>
<dbReference type="GO" id="GO:0005737">
    <property type="term" value="C:cytoplasm"/>
    <property type="evidence" value="ECO:0007669"/>
    <property type="project" value="UniProtKB-SubCell"/>
</dbReference>
<dbReference type="KEGG" id="scs:Sta7437_1837"/>
<keyword evidence="2 5" id="KW-0690">Ribosome biogenesis</keyword>
<keyword evidence="4 5" id="KW-0143">Chaperone</keyword>
<dbReference type="HAMAP" id="MF_00014">
    <property type="entry name" value="Ribosome_mat_RimM"/>
    <property type="match status" value="1"/>
</dbReference>
<dbReference type="PANTHER" id="PTHR33692:SF1">
    <property type="entry name" value="RIBOSOME MATURATION FACTOR RIMM"/>
    <property type="match status" value="1"/>
</dbReference>
<feature type="domain" description="Ribosome maturation factor RimM PRC barrel" evidence="7">
    <location>
        <begin position="110"/>
        <end position="207"/>
    </location>
</feature>
<dbReference type="InterPro" id="IPR036976">
    <property type="entry name" value="RimM_N_sf"/>
</dbReference>
<dbReference type="RefSeq" id="WP_015193066.1">
    <property type="nucleotide sequence ID" value="NC_019748.1"/>
</dbReference>
<name>K9XS13_STAC7</name>
<dbReference type="AlphaFoldDB" id="K9XS13"/>
<comment type="domain">
    <text evidence="5">The PRC barrel domain binds ribosomal protein uS19.</text>
</comment>
<comment type="subcellular location">
    <subcellularLocation>
        <location evidence="5">Cytoplasm</location>
    </subcellularLocation>
</comment>
<comment type="similarity">
    <text evidence="5">Belongs to the RimM family.</text>
</comment>
<dbReference type="SUPFAM" id="SSF50447">
    <property type="entry name" value="Translation proteins"/>
    <property type="match status" value="1"/>
</dbReference>
<accession>K9XS13</accession>
<dbReference type="GO" id="GO:0006364">
    <property type="term" value="P:rRNA processing"/>
    <property type="evidence" value="ECO:0007669"/>
    <property type="project" value="UniProtKB-UniRule"/>
</dbReference>
<dbReference type="Gene3D" id="2.30.30.240">
    <property type="entry name" value="PRC-barrel domain"/>
    <property type="match status" value="1"/>
</dbReference>
<reference evidence="9" key="1">
    <citation type="journal article" date="2013" name="Proc. Natl. Acad. Sci. U.S.A.">
        <title>Improving the coverage of the cyanobacterial phylum using diversity-driven genome sequencing.</title>
        <authorList>
            <person name="Shih P.M."/>
            <person name="Wu D."/>
            <person name="Latifi A."/>
            <person name="Axen S.D."/>
            <person name="Fewer D.P."/>
            <person name="Talla E."/>
            <person name="Calteau A."/>
            <person name="Cai F."/>
            <person name="Tandeau de Marsac N."/>
            <person name="Rippka R."/>
            <person name="Herdman M."/>
            <person name="Sivonen K."/>
            <person name="Coursin T."/>
            <person name="Laurent T."/>
            <person name="Goodwin L."/>
            <person name="Nolan M."/>
            <person name="Davenport K.W."/>
            <person name="Han C.S."/>
            <person name="Rubin E.M."/>
            <person name="Eisen J.A."/>
            <person name="Woyke T."/>
            <person name="Gugger M."/>
            <person name="Kerfeld C.A."/>
        </authorList>
    </citation>
    <scope>NUCLEOTIDE SEQUENCE [LARGE SCALE GENOMIC DNA]</scope>
    <source>
        <strain evidence="9">ATCC 29371 / PCC 7437</strain>
    </source>
</reference>
<dbReference type="GO" id="GO:0042274">
    <property type="term" value="P:ribosomal small subunit biogenesis"/>
    <property type="evidence" value="ECO:0007669"/>
    <property type="project" value="UniProtKB-UniRule"/>
</dbReference>
<dbReference type="Gene3D" id="2.40.30.60">
    <property type="entry name" value="RimM"/>
    <property type="match status" value="1"/>
</dbReference>
<dbReference type="InterPro" id="IPR011033">
    <property type="entry name" value="PRC_barrel-like_sf"/>
</dbReference>
<protein>
    <recommendedName>
        <fullName evidence="5">Ribosome maturation factor RimM</fullName>
    </recommendedName>
</protein>
<dbReference type="InterPro" id="IPR011961">
    <property type="entry name" value="RimM"/>
</dbReference>
<evidence type="ECO:0000256" key="3">
    <source>
        <dbReference type="ARBA" id="ARBA00022552"/>
    </source>
</evidence>
<comment type="function">
    <text evidence="5">An accessory protein needed during the final step in the assembly of 30S ribosomal subunit, possibly for assembly of the head region. Essential for efficient processing of 16S rRNA. May be needed both before and after RbfA during the maturation of 16S rRNA. It has affinity for free ribosomal 30S subunits but not for 70S ribosomes.</text>
</comment>
<dbReference type="Proteomes" id="UP000010473">
    <property type="component" value="Chromosome"/>
</dbReference>
<sequence>MNNQELNNDWLEIGTIVAPQGLKGELRVYPSSDFPERFLEPGIRWLQDPKTEEIEEIDLLHGRYLAGKNLYIITIDGVEDRETAESLKGYKILVEQGDLPELAEDEYHVSELIGLEVYHQETGEKIGVVTDLFTAGNDLLEVRLEQQPIQTEKPIRDLSEISRRTKRKQFRPKPVKPVTILIPFVKEIVTIVDLEKGRLELNPPAGLLEIY</sequence>
<comment type="subunit">
    <text evidence="5">Binds ribosomal protein uS19.</text>
</comment>